<proteinExistence type="inferred from homology"/>
<feature type="compositionally biased region" description="Basic residues" evidence="5">
    <location>
        <begin position="280"/>
        <end position="289"/>
    </location>
</feature>
<dbReference type="GO" id="GO:0071555">
    <property type="term" value="P:cell wall organization"/>
    <property type="evidence" value="ECO:0007669"/>
    <property type="project" value="UniProtKB-KW"/>
</dbReference>
<dbReference type="PANTHER" id="PTHR34183:SF1">
    <property type="entry name" value="ENDOLYTIC PEPTIDOGLYCAN TRANSGLYCOSYLASE RLPA"/>
    <property type="match status" value="1"/>
</dbReference>
<dbReference type="InterPro" id="IPR009009">
    <property type="entry name" value="RlpA-like_DPBB"/>
</dbReference>
<dbReference type="GO" id="GO:0008932">
    <property type="term" value="F:lytic endotransglycosylase activity"/>
    <property type="evidence" value="ECO:0007669"/>
    <property type="project" value="UniProtKB-UniRule"/>
</dbReference>
<evidence type="ECO:0000256" key="5">
    <source>
        <dbReference type="SAM" id="MobiDB-lite"/>
    </source>
</evidence>
<feature type="domain" description="RlpA-like protein double-psi beta-barrel" evidence="6">
    <location>
        <begin position="76"/>
        <end position="165"/>
    </location>
</feature>
<keyword evidence="2 3" id="KW-0961">Cell wall biogenesis/degradation</keyword>
<feature type="compositionally biased region" description="Basic and acidic residues" evidence="5">
    <location>
        <begin position="219"/>
        <end position="231"/>
    </location>
</feature>
<dbReference type="GO" id="GO:0000270">
    <property type="term" value="P:peptidoglycan metabolic process"/>
    <property type="evidence" value="ECO:0007669"/>
    <property type="project" value="UniProtKB-UniRule"/>
</dbReference>
<name>A0A1W6N1Y9_9HYPH</name>
<dbReference type="CDD" id="cd22268">
    <property type="entry name" value="DPBB_RlpA-like"/>
    <property type="match status" value="1"/>
</dbReference>
<dbReference type="InterPro" id="IPR036908">
    <property type="entry name" value="RlpA-like_sf"/>
</dbReference>
<comment type="function">
    <text evidence="3">Lytic transglycosylase with a strong preference for naked glycan strands that lack stem peptides.</text>
</comment>
<dbReference type="STRING" id="655015.B1812_21265"/>
<comment type="similarity">
    <text evidence="3 4">Belongs to the RlpA family.</text>
</comment>
<dbReference type="SUPFAM" id="SSF50685">
    <property type="entry name" value="Barwin-like endoglucanases"/>
    <property type="match status" value="1"/>
</dbReference>
<protein>
    <recommendedName>
        <fullName evidence="3">Endolytic peptidoglycan transglycosylase RlpA</fullName>
        <ecNumber evidence="3">4.2.2.-</ecNumber>
    </recommendedName>
</protein>
<dbReference type="PANTHER" id="PTHR34183">
    <property type="entry name" value="ENDOLYTIC PEPTIDOGLYCAN TRANSGLYCOSYLASE RLPA"/>
    <property type="match status" value="1"/>
</dbReference>
<sequence length="289" mass="31157">MVVCLAFSTLLCGCAGQPARDFVREAQIDPRYGVRPSPRVIAEGEEVPEGGGHYQLGKPYQIAGKTYYPSEKPYKATGLVSWYGSDFHGRLTANGEVFDRNAASAAHPTMPLPSYARLTNTQNGYSMIVRVNDRGPYHGHRVMDVSQRVAEELDFHRVGTARVKVEWIGRADINGGDKAMLLASVRTDGSPASLPPHGGPLTQFAERARESVVAAVEQGEDHLRSVVDRQPEASAAAPEEDEAPTPPRRPGAAQAAEGVPVNAPLPPTRPFALGRAPTKASHHTKLAQR</sequence>
<dbReference type="EMBL" id="CP019948">
    <property type="protein sequence ID" value="ARN83870.1"/>
    <property type="molecule type" value="Genomic_DNA"/>
</dbReference>
<feature type="region of interest" description="Disordered" evidence="5">
    <location>
        <begin position="219"/>
        <end position="289"/>
    </location>
</feature>
<evidence type="ECO:0000313" key="7">
    <source>
        <dbReference type="EMBL" id="ARN83870.1"/>
    </source>
</evidence>
<keyword evidence="8" id="KW-1185">Reference proteome</keyword>
<dbReference type="NCBIfam" id="TIGR00413">
    <property type="entry name" value="rlpA"/>
    <property type="match status" value="1"/>
</dbReference>
<evidence type="ECO:0000313" key="8">
    <source>
        <dbReference type="Proteomes" id="UP000193978"/>
    </source>
</evidence>
<evidence type="ECO:0000259" key="6">
    <source>
        <dbReference type="Pfam" id="PF03330"/>
    </source>
</evidence>
<evidence type="ECO:0000256" key="1">
    <source>
        <dbReference type="ARBA" id="ARBA00023239"/>
    </source>
</evidence>
<gene>
    <name evidence="3" type="primary">rlpA</name>
    <name evidence="7" type="ORF">B1812_21265</name>
</gene>
<dbReference type="Gene3D" id="2.40.40.10">
    <property type="entry name" value="RlpA-like domain"/>
    <property type="match status" value="1"/>
</dbReference>
<keyword evidence="1 3" id="KW-0456">Lyase</keyword>
<dbReference type="InterPro" id="IPR012997">
    <property type="entry name" value="RplA"/>
</dbReference>
<evidence type="ECO:0000256" key="4">
    <source>
        <dbReference type="RuleBase" id="RU003495"/>
    </source>
</evidence>
<accession>A0A1W6N1Y9</accession>
<evidence type="ECO:0000256" key="3">
    <source>
        <dbReference type="HAMAP-Rule" id="MF_02071"/>
    </source>
</evidence>
<dbReference type="Pfam" id="PF03330">
    <property type="entry name" value="DPBB_1"/>
    <property type="match status" value="1"/>
</dbReference>
<organism evidence="7 8">
    <name type="scientific">Methylocystis bryophila</name>
    <dbReference type="NCBI Taxonomy" id="655015"/>
    <lineage>
        <taxon>Bacteria</taxon>
        <taxon>Pseudomonadati</taxon>
        <taxon>Pseudomonadota</taxon>
        <taxon>Alphaproteobacteria</taxon>
        <taxon>Hyphomicrobiales</taxon>
        <taxon>Methylocystaceae</taxon>
        <taxon>Methylocystis</taxon>
    </lineage>
</organism>
<dbReference type="EC" id="4.2.2.-" evidence="3"/>
<dbReference type="KEGG" id="mbry:B1812_21265"/>
<dbReference type="InterPro" id="IPR034718">
    <property type="entry name" value="RlpA"/>
</dbReference>
<dbReference type="Proteomes" id="UP000193978">
    <property type="component" value="Chromosome"/>
</dbReference>
<reference evidence="7 8" key="1">
    <citation type="submission" date="2017-02" db="EMBL/GenBank/DDBJ databases">
        <authorList>
            <person name="Peterson S.W."/>
        </authorList>
    </citation>
    <scope>NUCLEOTIDE SEQUENCE [LARGE SCALE GENOMIC DNA]</scope>
    <source>
        <strain evidence="7 8">S285</strain>
    </source>
</reference>
<dbReference type="HAMAP" id="MF_02071">
    <property type="entry name" value="RlpA"/>
    <property type="match status" value="1"/>
</dbReference>
<dbReference type="AlphaFoldDB" id="A0A1W6N1Y9"/>
<evidence type="ECO:0000256" key="2">
    <source>
        <dbReference type="ARBA" id="ARBA00023316"/>
    </source>
</evidence>